<keyword evidence="6" id="KW-1185">Reference proteome</keyword>
<keyword evidence="2" id="KW-0560">Oxidoreductase</keyword>
<feature type="signal peptide" evidence="3">
    <location>
        <begin position="1"/>
        <end position="19"/>
    </location>
</feature>
<accession>A0AB34KXU4</accession>
<dbReference type="PANTHER" id="PTHR11474:SF125">
    <property type="entry name" value="N-ACETYL-6-HYDROXYTRYPTOPHAN OXIDASE IVOB-RELATED"/>
    <property type="match status" value="1"/>
</dbReference>
<dbReference type="GO" id="GO:0016491">
    <property type="term" value="F:oxidoreductase activity"/>
    <property type="evidence" value="ECO:0007669"/>
    <property type="project" value="UniProtKB-KW"/>
</dbReference>
<evidence type="ECO:0000256" key="3">
    <source>
        <dbReference type="SAM" id="SignalP"/>
    </source>
</evidence>
<keyword evidence="1" id="KW-0479">Metal-binding</keyword>
<sequence length="395" mass="44167">MHFVSSLAGLAAVSGLALAQSPPLSDYSPEDIQSGAAFKDVSNTADGRMRDNINGRNQACTYDNAQVRQEFRAMPKEQRKSFTDAVTCLHHTPPQRMTDAERPNYPGVFTRYDEFVATHINYTTQIHMTADFLAWHRFFIHALEQDLRNLCGYTGYMPYWDWAADAAAPQDSEVFNGDEWSMGGNGEYVPNRSNTWLGTMQINLPPGTGGGCVQNGPFNDFVTNLGPVSSPYGDENVQGHFDHNRRCLTRDLNPAISSQYNSYKNVTDLILGEIYIEDFQQLMQGYGGHDNALGVHGGGHWLGGGPSQLEDFHSSPNDPVFFLHHGMIDRIWIIWQNLDINGRQNIIHGTSTLNNDPPSDPMQLSDMIPFGFVADDQVFGDLMDNFGGPYCYRYE</sequence>
<comment type="caution">
    <text evidence="5">The sequence shown here is derived from an EMBL/GenBank/DDBJ whole genome shotgun (WGS) entry which is preliminary data.</text>
</comment>
<dbReference type="Pfam" id="PF00264">
    <property type="entry name" value="Tyrosinase"/>
    <property type="match status" value="1"/>
</dbReference>
<evidence type="ECO:0000256" key="1">
    <source>
        <dbReference type="ARBA" id="ARBA00022723"/>
    </source>
</evidence>
<dbReference type="Proteomes" id="UP000803884">
    <property type="component" value="Unassembled WGS sequence"/>
</dbReference>
<dbReference type="RefSeq" id="XP_069232708.1">
    <property type="nucleotide sequence ID" value="XM_069370369.1"/>
</dbReference>
<dbReference type="PANTHER" id="PTHR11474">
    <property type="entry name" value="TYROSINASE FAMILY MEMBER"/>
    <property type="match status" value="1"/>
</dbReference>
<evidence type="ECO:0000259" key="4">
    <source>
        <dbReference type="PROSITE" id="PS00498"/>
    </source>
</evidence>
<dbReference type="GO" id="GO:0046872">
    <property type="term" value="F:metal ion binding"/>
    <property type="evidence" value="ECO:0007669"/>
    <property type="project" value="UniProtKB-KW"/>
</dbReference>
<dbReference type="InterPro" id="IPR050316">
    <property type="entry name" value="Tyrosinase/Hemocyanin"/>
</dbReference>
<keyword evidence="3" id="KW-0732">Signal</keyword>
<dbReference type="EMBL" id="JAAQHG020000004">
    <property type="protein sequence ID" value="KAL1589603.1"/>
    <property type="molecule type" value="Genomic_DNA"/>
</dbReference>
<dbReference type="InterPro" id="IPR002227">
    <property type="entry name" value="Tyrosinase_Cu-bd"/>
</dbReference>
<dbReference type="SUPFAM" id="SSF48056">
    <property type="entry name" value="Di-copper centre-containing domain"/>
    <property type="match status" value="1"/>
</dbReference>
<feature type="chain" id="PRO_5044334187" description="Tyrosinase copper-binding domain-containing protein" evidence="3">
    <location>
        <begin position="20"/>
        <end position="395"/>
    </location>
</feature>
<protein>
    <recommendedName>
        <fullName evidence="4">Tyrosinase copper-binding domain-containing protein</fullName>
    </recommendedName>
</protein>
<evidence type="ECO:0000256" key="2">
    <source>
        <dbReference type="ARBA" id="ARBA00023002"/>
    </source>
</evidence>
<gene>
    <name evidence="5" type="ORF">WHR41_01763</name>
</gene>
<dbReference type="PROSITE" id="PS00498">
    <property type="entry name" value="TYROSINASE_2"/>
    <property type="match status" value="1"/>
</dbReference>
<feature type="domain" description="Tyrosinase copper-binding" evidence="4">
    <location>
        <begin position="318"/>
        <end position="329"/>
    </location>
</feature>
<dbReference type="Gene3D" id="1.10.1280.10">
    <property type="entry name" value="Di-copper center containing domain from catechol oxidase"/>
    <property type="match status" value="1"/>
</dbReference>
<dbReference type="PRINTS" id="PR00092">
    <property type="entry name" value="TYROSINASE"/>
</dbReference>
<name>A0AB34KXU4_9PEZI</name>
<organism evidence="5 6">
    <name type="scientific">Cladosporium halotolerans</name>
    <dbReference type="NCBI Taxonomy" id="1052096"/>
    <lineage>
        <taxon>Eukaryota</taxon>
        <taxon>Fungi</taxon>
        <taxon>Dikarya</taxon>
        <taxon>Ascomycota</taxon>
        <taxon>Pezizomycotina</taxon>
        <taxon>Dothideomycetes</taxon>
        <taxon>Dothideomycetidae</taxon>
        <taxon>Cladosporiales</taxon>
        <taxon>Cladosporiaceae</taxon>
        <taxon>Cladosporium</taxon>
    </lineage>
</organism>
<proteinExistence type="predicted"/>
<evidence type="ECO:0000313" key="6">
    <source>
        <dbReference type="Proteomes" id="UP000803884"/>
    </source>
</evidence>
<evidence type="ECO:0000313" key="5">
    <source>
        <dbReference type="EMBL" id="KAL1589603.1"/>
    </source>
</evidence>
<dbReference type="GeneID" id="96003207"/>
<reference evidence="5 6" key="1">
    <citation type="journal article" date="2020" name="Microbiol. Resour. Announc.">
        <title>Draft Genome Sequence of a Cladosporium Species Isolated from the Mesophotic Ascidian Didemnum maculosum.</title>
        <authorList>
            <person name="Gioti A."/>
            <person name="Siaperas R."/>
            <person name="Nikolaivits E."/>
            <person name="Le Goff G."/>
            <person name="Ouazzani J."/>
            <person name="Kotoulas G."/>
            <person name="Topakas E."/>
        </authorList>
    </citation>
    <scope>NUCLEOTIDE SEQUENCE [LARGE SCALE GENOMIC DNA]</scope>
    <source>
        <strain evidence="5 6">TM138-S3</strain>
    </source>
</reference>
<dbReference type="AlphaFoldDB" id="A0AB34KXU4"/>
<dbReference type="InterPro" id="IPR008922">
    <property type="entry name" value="Di-copper_centre_dom_sf"/>
</dbReference>